<dbReference type="Proteomes" id="UP000004778">
    <property type="component" value="Unassembled WGS sequence"/>
</dbReference>
<name>C0W5Q2_9ACTO</name>
<dbReference type="InterPro" id="IPR001647">
    <property type="entry name" value="HTH_TetR"/>
</dbReference>
<dbReference type="Gene3D" id="1.10.357.10">
    <property type="entry name" value="Tetracycline Repressor, domain 2"/>
    <property type="match status" value="1"/>
</dbReference>
<dbReference type="SUPFAM" id="SSF46689">
    <property type="entry name" value="Homeodomain-like"/>
    <property type="match status" value="1"/>
</dbReference>
<dbReference type="PANTHER" id="PTHR43479:SF11">
    <property type="entry name" value="ACREF_ENVCD OPERON REPRESSOR-RELATED"/>
    <property type="match status" value="1"/>
</dbReference>
<feature type="DNA-binding region" description="H-T-H motif" evidence="2">
    <location>
        <begin position="36"/>
        <end position="55"/>
    </location>
</feature>
<sequence>MTVSASQDDPRYQRTRRALVDAVLSLARRKPIAQITVSELVNRAHVSRSAFYAHAASPADLLAEHLIATLDPYLDRLGSLLADHPESYLERWRVVYIEMLTAIHRDGKVYAQVFDAPGSVVLARLRSRLGEAAESFVADFVRHLAQPPSPLWVRMAVSQHVGNTVAIIDSWLATGMNESPEEVTDTFISLAPPWLLVRLDDDGTATIGRSRLLARLAGDR</sequence>
<keyword evidence="1 2" id="KW-0238">DNA-binding</keyword>
<dbReference type="AlphaFoldDB" id="C0W5Q2"/>
<accession>C0W5Q2</accession>
<comment type="caution">
    <text evidence="4">The sequence shown here is derived from an EMBL/GenBank/DDBJ whole genome shotgun (WGS) entry which is preliminary data.</text>
</comment>
<proteinExistence type="predicted"/>
<dbReference type="GO" id="GO:0003677">
    <property type="term" value="F:DNA binding"/>
    <property type="evidence" value="ECO:0007669"/>
    <property type="project" value="UniProtKB-UniRule"/>
</dbReference>
<evidence type="ECO:0000259" key="3">
    <source>
        <dbReference type="PROSITE" id="PS50977"/>
    </source>
</evidence>
<dbReference type="EMBL" id="ACFH01000094">
    <property type="protein sequence ID" value="EEH65943.1"/>
    <property type="molecule type" value="Genomic_DNA"/>
</dbReference>
<protein>
    <submittedName>
        <fullName evidence="4">Transcriptional regulator, TetR family</fullName>
    </submittedName>
</protein>
<dbReference type="STRING" id="103621.GCA_001067145_01403"/>
<dbReference type="eggNOG" id="COG1309">
    <property type="taxonomic scope" value="Bacteria"/>
</dbReference>
<dbReference type="InterPro" id="IPR050624">
    <property type="entry name" value="HTH-type_Tx_Regulator"/>
</dbReference>
<reference evidence="4 5" key="1">
    <citation type="submission" date="2009-01" db="EMBL/GenBank/DDBJ databases">
        <authorList>
            <person name="Qin X."/>
            <person name="Bachman B."/>
            <person name="Battles P."/>
            <person name="Bell A."/>
            <person name="Bess C."/>
            <person name="Bickham C."/>
            <person name="Chaboub L."/>
            <person name="Chen D."/>
            <person name="Coyle M."/>
            <person name="Deiros D.R."/>
            <person name="Dinh H."/>
            <person name="Forbes L."/>
            <person name="Fowler G."/>
            <person name="Francisco L."/>
            <person name="Fu Q."/>
            <person name="Gubbala S."/>
            <person name="Hale W."/>
            <person name="Han Y."/>
            <person name="Hemphill L."/>
            <person name="Highlander S.K."/>
            <person name="Hirani K."/>
            <person name="Hogues M."/>
            <person name="Jackson L."/>
            <person name="Jakkamsetti A."/>
            <person name="Javaid M."/>
            <person name="Jiang H."/>
            <person name="Korchina V."/>
            <person name="Kovar C."/>
            <person name="Lara F."/>
            <person name="Lee S."/>
            <person name="Mata R."/>
            <person name="Mathew T."/>
            <person name="Moen C."/>
            <person name="Morales K."/>
            <person name="Munidasa M."/>
            <person name="Nazareth L."/>
            <person name="Ngo R."/>
            <person name="Nguyen L."/>
            <person name="Okwuonu G."/>
            <person name="Ongeri F."/>
            <person name="Patil S."/>
            <person name="Petrosino J."/>
            <person name="Pham C."/>
            <person name="Pham P."/>
            <person name="Pu L.-L."/>
            <person name="Puazo M."/>
            <person name="Raj R."/>
            <person name="Reid J."/>
            <person name="Rouhana J."/>
            <person name="Saada N."/>
            <person name="Shang Y."/>
            <person name="Simmons D."/>
            <person name="Thornton R."/>
            <person name="Warren J."/>
            <person name="Weissenberger G."/>
            <person name="Zhang J."/>
            <person name="Zhang L."/>
            <person name="Zhou C."/>
            <person name="Zhu D."/>
            <person name="Muzny D."/>
            <person name="Worley K."/>
            <person name="Gibbs R."/>
        </authorList>
    </citation>
    <scope>NUCLEOTIDE SEQUENCE [LARGE SCALE GENOMIC DNA]</scope>
    <source>
        <strain evidence="4 5">DSM 15434</strain>
    </source>
</reference>
<dbReference type="PANTHER" id="PTHR43479">
    <property type="entry name" value="ACREF/ENVCD OPERON REPRESSOR-RELATED"/>
    <property type="match status" value="1"/>
</dbReference>
<evidence type="ECO:0000256" key="2">
    <source>
        <dbReference type="PROSITE-ProRule" id="PRU00335"/>
    </source>
</evidence>
<evidence type="ECO:0000256" key="1">
    <source>
        <dbReference type="ARBA" id="ARBA00023125"/>
    </source>
</evidence>
<gene>
    <name evidence="4" type="ORF">HMPREF0058_1196</name>
</gene>
<dbReference type="PROSITE" id="PS50977">
    <property type="entry name" value="HTH_TETR_2"/>
    <property type="match status" value="1"/>
</dbReference>
<keyword evidence="5" id="KW-1185">Reference proteome</keyword>
<dbReference type="InterPro" id="IPR009057">
    <property type="entry name" value="Homeodomain-like_sf"/>
</dbReference>
<dbReference type="HOGENOM" id="CLU_087539_1_0_11"/>
<feature type="domain" description="HTH tetR-type" evidence="3">
    <location>
        <begin position="13"/>
        <end position="73"/>
    </location>
</feature>
<evidence type="ECO:0000313" key="5">
    <source>
        <dbReference type="Proteomes" id="UP000004778"/>
    </source>
</evidence>
<evidence type="ECO:0000313" key="4">
    <source>
        <dbReference type="EMBL" id="EEH65943.1"/>
    </source>
</evidence>
<organism evidence="4 5">
    <name type="scientific">Actinomyces urogenitalis DSM 15434</name>
    <dbReference type="NCBI Taxonomy" id="525246"/>
    <lineage>
        <taxon>Bacteria</taxon>
        <taxon>Bacillati</taxon>
        <taxon>Actinomycetota</taxon>
        <taxon>Actinomycetes</taxon>
        <taxon>Actinomycetales</taxon>
        <taxon>Actinomycetaceae</taxon>
        <taxon>Actinomyces</taxon>
    </lineage>
</organism>